<dbReference type="InterPro" id="IPR046335">
    <property type="entry name" value="LacI/GalR-like_sensor"/>
</dbReference>
<feature type="domain" description="HTH lacI-type" evidence="4">
    <location>
        <begin position="10"/>
        <end position="66"/>
    </location>
</feature>
<dbReference type="CDD" id="cd01392">
    <property type="entry name" value="HTH_LacI"/>
    <property type="match status" value="1"/>
</dbReference>
<dbReference type="SMART" id="SM00354">
    <property type="entry name" value="HTH_LACI"/>
    <property type="match status" value="1"/>
</dbReference>
<dbReference type="InterPro" id="IPR028082">
    <property type="entry name" value="Peripla_BP_I"/>
</dbReference>
<evidence type="ECO:0000256" key="3">
    <source>
        <dbReference type="ARBA" id="ARBA00023163"/>
    </source>
</evidence>
<dbReference type="GO" id="GO:0003700">
    <property type="term" value="F:DNA-binding transcription factor activity"/>
    <property type="evidence" value="ECO:0007669"/>
    <property type="project" value="TreeGrafter"/>
</dbReference>
<comment type="caution">
    <text evidence="5">The sequence shown here is derived from an EMBL/GenBank/DDBJ whole genome shotgun (WGS) entry which is preliminary data.</text>
</comment>
<dbReference type="PANTHER" id="PTHR30146">
    <property type="entry name" value="LACI-RELATED TRANSCRIPTIONAL REPRESSOR"/>
    <property type="match status" value="1"/>
</dbReference>
<evidence type="ECO:0000313" key="6">
    <source>
        <dbReference type="Proteomes" id="UP000033740"/>
    </source>
</evidence>
<protein>
    <submittedName>
        <fullName evidence="5">HTH-type transcriptional regulator GalS</fullName>
    </submittedName>
</protein>
<dbReference type="SUPFAM" id="SSF47413">
    <property type="entry name" value="lambda repressor-like DNA-binding domains"/>
    <property type="match status" value="1"/>
</dbReference>
<keyword evidence="6" id="KW-1185">Reference proteome</keyword>
<dbReference type="GO" id="GO:0000976">
    <property type="term" value="F:transcription cis-regulatory region binding"/>
    <property type="evidence" value="ECO:0007669"/>
    <property type="project" value="TreeGrafter"/>
</dbReference>
<dbReference type="InterPro" id="IPR000843">
    <property type="entry name" value="HTH_LacI"/>
</dbReference>
<evidence type="ECO:0000313" key="5">
    <source>
        <dbReference type="EMBL" id="KJL33434.1"/>
    </source>
</evidence>
<keyword evidence="1" id="KW-0805">Transcription regulation</keyword>
<dbReference type="AlphaFoldDB" id="A0A0F0LL69"/>
<name>A0A0F0LL69_9MICO</name>
<keyword evidence="2" id="KW-0238">DNA-binding</keyword>
<dbReference type="InterPro" id="IPR010982">
    <property type="entry name" value="Lambda_DNA-bd_dom_sf"/>
</dbReference>
<dbReference type="Pfam" id="PF00356">
    <property type="entry name" value="LacI"/>
    <property type="match status" value="1"/>
</dbReference>
<dbReference type="EMBL" id="JYIX01000033">
    <property type="protein sequence ID" value="KJL33434.1"/>
    <property type="molecule type" value="Genomic_DNA"/>
</dbReference>
<gene>
    <name evidence="5" type="primary">galS_2</name>
    <name evidence="5" type="ORF">RS86_01655</name>
</gene>
<accession>A0A0F0LL69</accession>
<reference evidence="5 6" key="1">
    <citation type="submission" date="2015-02" db="EMBL/GenBank/DDBJ databases">
        <title>Draft genome sequences of ten Microbacterium spp. with emphasis on heavy metal contaminated environments.</title>
        <authorList>
            <person name="Corretto E."/>
        </authorList>
    </citation>
    <scope>NUCLEOTIDE SEQUENCE [LARGE SCALE GENOMIC DNA]</scope>
    <source>
        <strain evidence="5 6">ARN176</strain>
    </source>
</reference>
<proteinExistence type="predicted"/>
<dbReference type="Pfam" id="PF13377">
    <property type="entry name" value="Peripla_BP_3"/>
    <property type="match status" value="1"/>
</dbReference>
<keyword evidence="3" id="KW-0804">Transcription</keyword>
<dbReference type="Gene3D" id="1.10.260.40">
    <property type="entry name" value="lambda repressor-like DNA-binding domains"/>
    <property type="match status" value="1"/>
</dbReference>
<dbReference type="STRING" id="582680.RS86_01655"/>
<sequence>MGTQATNRRVTAADVARSLGISRATVGFVLNGTPGQTISAATTERVVAEARRLGYRPHTAARALASGRSNLILLVLPDWPIEFSLGQHIDEATHTLESNGYTLITHTLHEDSRSRPLWETLQPDVVVGLLPFSDALVRSMREAGVPRIVPDPDIIPEVQHSEEGARLQIEHLRSLGHERIGYVRSGNPRLQQLIDMRQATALEAAAEAGLSAPEVFTLAAPESSEDPPVRDWVGRGITGIAAFNDDVAAAVIGAAQRAGLAVPAELSVVGHDDTPIAAMIEPRITSVRLDATGLGQYLASLAITAMDGVSASPLQEGSAVSLVERASSAVAPKATRI</sequence>
<organism evidence="5 6">
    <name type="scientific">Microbacterium azadirachtae</name>
    <dbReference type="NCBI Taxonomy" id="582680"/>
    <lineage>
        <taxon>Bacteria</taxon>
        <taxon>Bacillati</taxon>
        <taxon>Actinomycetota</taxon>
        <taxon>Actinomycetes</taxon>
        <taxon>Micrococcales</taxon>
        <taxon>Microbacteriaceae</taxon>
        <taxon>Microbacterium</taxon>
    </lineage>
</organism>
<dbReference type="Proteomes" id="UP000033740">
    <property type="component" value="Unassembled WGS sequence"/>
</dbReference>
<evidence type="ECO:0000259" key="4">
    <source>
        <dbReference type="PROSITE" id="PS50932"/>
    </source>
</evidence>
<dbReference type="SUPFAM" id="SSF53822">
    <property type="entry name" value="Periplasmic binding protein-like I"/>
    <property type="match status" value="1"/>
</dbReference>
<evidence type="ECO:0000256" key="2">
    <source>
        <dbReference type="ARBA" id="ARBA00023125"/>
    </source>
</evidence>
<evidence type="ECO:0000256" key="1">
    <source>
        <dbReference type="ARBA" id="ARBA00023015"/>
    </source>
</evidence>
<dbReference type="PROSITE" id="PS50932">
    <property type="entry name" value="HTH_LACI_2"/>
    <property type="match status" value="1"/>
</dbReference>
<dbReference type="Gene3D" id="3.40.50.2300">
    <property type="match status" value="2"/>
</dbReference>
<dbReference type="PATRIC" id="fig|582680.6.peg.1709"/>
<dbReference type="PANTHER" id="PTHR30146:SF153">
    <property type="entry name" value="LACTOSE OPERON REPRESSOR"/>
    <property type="match status" value="1"/>
</dbReference>
<dbReference type="RefSeq" id="WP_045271759.1">
    <property type="nucleotide sequence ID" value="NZ_JYIX01000033.1"/>
</dbReference>